<name>A0ACB8AYH2_9AGAM</name>
<proteinExistence type="predicted"/>
<dbReference type="EMBL" id="MU266870">
    <property type="protein sequence ID" value="KAH7918034.1"/>
    <property type="molecule type" value="Genomic_DNA"/>
</dbReference>
<dbReference type="Proteomes" id="UP000790709">
    <property type="component" value="Unassembled WGS sequence"/>
</dbReference>
<gene>
    <name evidence="1" type="ORF">BV22DRAFT_920227</name>
</gene>
<organism evidence="1 2">
    <name type="scientific">Leucogyrophana mollusca</name>
    <dbReference type="NCBI Taxonomy" id="85980"/>
    <lineage>
        <taxon>Eukaryota</taxon>
        <taxon>Fungi</taxon>
        <taxon>Dikarya</taxon>
        <taxon>Basidiomycota</taxon>
        <taxon>Agaricomycotina</taxon>
        <taxon>Agaricomycetes</taxon>
        <taxon>Agaricomycetidae</taxon>
        <taxon>Boletales</taxon>
        <taxon>Boletales incertae sedis</taxon>
        <taxon>Leucogyrophana</taxon>
    </lineage>
</organism>
<evidence type="ECO:0000313" key="2">
    <source>
        <dbReference type="Proteomes" id="UP000790709"/>
    </source>
</evidence>
<sequence>MKPIWELAKRHNLATEQCGWFDSSATYDYNVYNNYIDVFNTSTQFPAPGASTELFAHSSSTASARTSQQSFDPINFTTPPASVPQAIAEYLLSARPTTLLKLTRYPHAPLGHSLTVSLADMGDPHGFPLIVFLGLGCVRRKLGLYDEMADCLGLRLFTSDRWGLGRTESQSKSLKGIMKWASAVEEVLDLLNIYECSIMAHSAGAPYAYPLPIVSQTVSGVTFTIGTYTNANVAAGSGRLEP</sequence>
<accession>A0ACB8AYH2</accession>
<reference evidence="1" key="1">
    <citation type="journal article" date="2021" name="New Phytol.">
        <title>Evolutionary innovations through gain and loss of genes in the ectomycorrhizal Boletales.</title>
        <authorList>
            <person name="Wu G."/>
            <person name="Miyauchi S."/>
            <person name="Morin E."/>
            <person name="Kuo A."/>
            <person name="Drula E."/>
            <person name="Varga T."/>
            <person name="Kohler A."/>
            <person name="Feng B."/>
            <person name="Cao Y."/>
            <person name="Lipzen A."/>
            <person name="Daum C."/>
            <person name="Hundley H."/>
            <person name="Pangilinan J."/>
            <person name="Johnson J."/>
            <person name="Barry K."/>
            <person name="LaButti K."/>
            <person name="Ng V."/>
            <person name="Ahrendt S."/>
            <person name="Min B."/>
            <person name="Choi I.G."/>
            <person name="Park H."/>
            <person name="Plett J.M."/>
            <person name="Magnuson J."/>
            <person name="Spatafora J.W."/>
            <person name="Nagy L.G."/>
            <person name="Henrissat B."/>
            <person name="Grigoriev I.V."/>
            <person name="Yang Z.L."/>
            <person name="Xu J."/>
            <person name="Martin F.M."/>
        </authorList>
    </citation>
    <scope>NUCLEOTIDE SEQUENCE</scope>
    <source>
        <strain evidence="1">KUC20120723A-06</strain>
    </source>
</reference>
<protein>
    <submittedName>
        <fullName evidence="1">Uncharacterized protein</fullName>
    </submittedName>
</protein>
<evidence type="ECO:0000313" key="1">
    <source>
        <dbReference type="EMBL" id="KAH7918034.1"/>
    </source>
</evidence>
<comment type="caution">
    <text evidence="1">The sequence shown here is derived from an EMBL/GenBank/DDBJ whole genome shotgun (WGS) entry which is preliminary data.</text>
</comment>
<keyword evidence="2" id="KW-1185">Reference proteome</keyword>